<dbReference type="EMBL" id="LN736360">
    <property type="protein sequence ID" value="CEP60668.1"/>
    <property type="molecule type" value="Genomic_DNA"/>
</dbReference>
<evidence type="ECO:0000313" key="3">
    <source>
        <dbReference type="EMBL" id="CEP60668.1"/>
    </source>
</evidence>
<dbReference type="RefSeq" id="XP_022626910.1">
    <property type="nucleotide sequence ID" value="XM_022774855.1"/>
</dbReference>
<feature type="domain" description="Rad60/SUMO-like" evidence="2">
    <location>
        <begin position="465"/>
        <end position="535"/>
    </location>
</feature>
<accession>A0A0C7N5E9</accession>
<dbReference type="SUPFAM" id="SSF54236">
    <property type="entry name" value="Ubiquitin-like"/>
    <property type="match status" value="1"/>
</dbReference>
<dbReference type="OrthoDB" id="3365399at2759"/>
<feature type="compositionally biased region" description="Basic and acidic residues" evidence="1">
    <location>
        <begin position="111"/>
        <end position="123"/>
    </location>
</feature>
<dbReference type="Gene3D" id="3.10.20.90">
    <property type="entry name" value="Phosphatidylinositol 3-kinase Catalytic Subunit, Chain A, domain 1"/>
    <property type="match status" value="1"/>
</dbReference>
<name>A0A0C7N5E9_9SACH</name>
<dbReference type="InterPro" id="IPR022617">
    <property type="entry name" value="Rad60/SUMO-like_dom"/>
</dbReference>
<keyword evidence="4" id="KW-1185">Reference proteome</keyword>
<organism evidence="3 4">
    <name type="scientific">Lachancea lanzarotensis</name>
    <dbReference type="NCBI Taxonomy" id="1245769"/>
    <lineage>
        <taxon>Eukaryota</taxon>
        <taxon>Fungi</taxon>
        <taxon>Dikarya</taxon>
        <taxon>Ascomycota</taxon>
        <taxon>Saccharomycotina</taxon>
        <taxon>Saccharomycetes</taxon>
        <taxon>Saccharomycetales</taxon>
        <taxon>Saccharomycetaceae</taxon>
        <taxon>Lachancea</taxon>
    </lineage>
</organism>
<dbReference type="Proteomes" id="UP000054304">
    <property type="component" value="Unassembled WGS sequence"/>
</dbReference>
<dbReference type="GeneID" id="34684072"/>
<reference evidence="3 4" key="1">
    <citation type="submission" date="2014-12" db="EMBL/GenBank/DDBJ databases">
        <authorList>
            <person name="Neuveglise Cecile"/>
        </authorList>
    </citation>
    <scope>NUCLEOTIDE SEQUENCE [LARGE SCALE GENOMIC DNA]</scope>
    <source>
        <strain evidence="3 4">CBS 12615</strain>
    </source>
</reference>
<feature type="region of interest" description="Disordered" evidence="1">
    <location>
        <begin position="34"/>
        <end position="223"/>
    </location>
</feature>
<gene>
    <name evidence="3" type="ORF">LALA0_S01e16248g</name>
</gene>
<evidence type="ECO:0000313" key="4">
    <source>
        <dbReference type="Proteomes" id="UP000054304"/>
    </source>
</evidence>
<sequence>MAEEEKASHTGLKGAKVTENIQELMSFSDANKTIGGYLQDDQTPEIVHSERAKLPRFSSTIQPNNEEDSSDTAENLEVVETDDDDQTKAGNDDKNGVNGPNKESSNQIEVSRNKETDAGHKIDEYEEVQGDDDHVDDDDDDEDDDDDDFFCGDYMLSSRSVDNSISDRPVIVQTERGSSSVHNSRTGASKLQNASFQTSERDEIVINTSESDQSGSEKETVIKSKKRVASSIKDQDLGTKWLSKKTRNTNDHNGFQKESTISMAKGSEEDEDEQFFKELAREAGRSASTVEKSPSLPVNHIFNIRFTSHLEGSMDKTVKLKVNGFHTFTQILPLALNLLLKEHNVNKELRHHYQSDKVSIYRGGVKILDFMTCNSLQVSTDPDIKFIEYSLTLVPKVSEEDYKTTLEKKNQSETSLLADDPTVDANDTSFFSGDDDVYNSQNSESNHIYILDDDLSPEDQASTTRIALMAKNNEKTHVNVHQDTSVATLSNHFRSVHNVPAERHIDLYFDNEKLAPSQLTRELDLEDEDIIEVRLI</sequence>
<protein>
    <submittedName>
        <fullName evidence="3">LALA0S01e16248g1_1</fullName>
    </submittedName>
</protein>
<dbReference type="Pfam" id="PF11976">
    <property type="entry name" value="Rad60-SLD"/>
    <property type="match status" value="1"/>
</dbReference>
<feature type="compositionally biased region" description="Polar residues" evidence="1">
    <location>
        <begin position="101"/>
        <end position="110"/>
    </location>
</feature>
<feature type="compositionally biased region" description="Polar residues" evidence="1">
    <location>
        <begin position="157"/>
        <end position="166"/>
    </location>
</feature>
<feature type="compositionally biased region" description="Basic and acidic residues" evidence="1">
    <location>
        <begin position="86"/>
        <end position="95"/>
    </location>
</feature>
<dbReference type="InterPro" id="IPR029071">
    <property type="entry name" value="Ubiquitin-like_domsf"/>
</dbReference>
<dbReference type="AlphaFoldDB" id="A0A0C7N5E9"/>
<feature type="compositionally biased region" description="Polar residues" evidence="1">
    <location>
        <begin position="175"/>
        <end position="198"/>
    </location>
</feature>
<proteinExistence type="predicted"/>
<dbReference type="HOGENOM" id="CLU_508105_0_0_1"/>
<feature type="compositionally biased region" description="Acidic residues" evidence="1">
    <location>
        <begin position="124"/>
        <end position="150"/>
    </location>
</feature>
<evidence type="ECO:0000256" key="1">
    <source>
        <dbReference type="SAM" id="MobiDB-lite"/>
    </source>
</evidence>
<evidence type="ECO:0000259" key="2">
    <source>
        <dbReference type="Pfam" id="PF11976"/>
    </source>
</evidence>